<evidence type="ECO:0000259" key="1">
    <source>
        <dbReference type="PROSITE" id="PS51736"/>
    </source>
</evidence>
<comment type="caution">
    <text evidence="3">The sequence shown here is derived from an EMBL/GenBank/DDBJ whole genome shotgun (WGS) entry which is preliminary data.</text>
</comment>
<dbReference type="PROSITE" id="PS51737">
    <property type="entry name" value="RECOMBINASE_DNA_BIND"/>
    <property type="match status" value="1"/>
</dbReference>
<dbReference type="InterPro" id="IPR050639">
    <property type="entry name" value="SSR_resolvase"/>
</dbReference>
<dbReference type="SUPFAM" id="SSF53041">
    <property type="entry name" value="Resolvase-like"/>
    <property type="match status" value="1"/>
</dbReference>
<dbReference type="InterPro" id="IPR006119">
    <property type="entry name" value="Resolv_N"/>
</dbReference>
<dbReference type="EMBL" id="JAAIPF010000008">
    <property type="protein sequence ID" value="NSF73252.1"/>
    <property type="molecule type" value="Genomic_DNA"/>
</dbReference>
<dbReference type="InterPro" id="IPR038109">
    <property type="entry name" value="DNA_bind_recomb_sf"/>
</dbReference>
<reference evidence="3 4" key="1">
    <citation type="journal article" date="2020" name="Cell Host Microbe">
        <title>Functional and Genomic Variation between Human-Derived Isolates of Lachnospiraceae Reveals Inter- and Intra-Species Diversity.</title>
        <authorList>
            <person name="Sorbara M.T."/>
            <person name="Littmann E.R."/>
            <person name="Fontana E."/>
            <person name="Moody T.U."/>
            <person name="Kohout C.E."/>
            <person name="Gjonbalaj M."/>
            <person name="Eaton V."/>
            <person name="Seok R."/>
            <person name="Leiner I.M."/>
            <person name="Pamer E.G."/>
        </authorList>
    </citation>
    <scope>NUCLEOTIDE SEQUENCE [LARGE SCALE GENOMIC DNA]</scope>
    <source>
        <strain evidence="3 4">MSK.20.11</strain>
    </source>
</reference>
<dbReference type="PANTHER" id="PTHR30461:SF23">
    <property type="entry name" value="DNA RECOMBINASE-RELATED"/>
    <property type="match status" value="1"/>
</dbReference>
<name>A0ABX2GLW2_9FIRM</name>
<dbReference type="RefSeq" id="WP_173742950.1">
    <property type="nucleotide sequence ID" value="NZ_JAAIPF010000008.1"/>
</dbReference>
<dbReference type="Pfam" id="PF13408">
    <property type="entry name" value="Zn_ribbon_recom"/>
    <property type="match status" value="1"/>
</dbReference>
<organism evidence="3 4">
    <name type="scientific">Blautia wexlerae</name>
    <dbReference type="NCBI Taxonomy" id="418240"/>
    <lineage>
        <taxon>Bacteria</taxon>
        <taxon>Bacillati</taxon>
        <taxon>Bacillota</taxon>
        <taxon>Clostridia</taxon>
        <taxon>Lachnospirales</taxon>
        <taxon>Lachnospiraceae</taxon>
        <taxon>Blautia</taxon>
    </lineage>
</organism>
<dbReference type="Gene3D" id="3.40.50.1390">
    <property type="entry name" value="Resolvase, N-terminal catalytic domain"/>
    <property type="match status" value="1"/>
</dbReference>
<dbReference type="PANTHER" id="PTHR30461">
    <property type="entry name" value="DNA-INVERTASE FROM LAMBDOID PROPHAGE"/>
    <property type="match status" value="1"/>
</dbReference>
<sequence length="543" mass="63623">MARPKSKIYYAVAYLRLSREDGDKGESNSITNQKKLIQDYVSKSKDIKLVGEFQDDGFTGTNFNRPGFQNLMEMLEKGKANCVIVKDLSRLGRDYIETGKYIEKVFPSMGVRFIALNDNVDSLNRDASDEIVIPFKNLINDSYCRELSNKLRIQYRTQRKNGEFIGNFACFGYMKSPDDKHKLIIDEEAAQVVRLIYAKRIEGYSCKNIAGYLNTMGFLSPSDYKVSKGHNYKCGFKQNTVSKWGDKQVRRILTNRVYVGDLEQGKRGTPNYKIKKMQEKKKEDWIIVKGAHDPIVSEETFDTVQKIMQMDAYTAPSKETAYPLCGILFCADCHSTMYKRKVVRRGKEFNYYVCIGYRKKICSSGHSMEMNRLHEKVLNAIRLQIHLILEMEEFLNTVNDEVFFDMKLKRLKVQENEMLAQLEQQREFRMKLYENRVEGMITDDEYFYMREKYSDKIEETMEILRHIEEEKDLAFSKKKTDLAWMDSFKENRNVTELTRELVVTLIDRIEVSADKSIEITFRFKDEFKQLKECVDKLKEDMAG</sequence>
<dbReference type="PROSITE" id="PS51736">
    <property type="entry name" value="RECOMBINASES_3"/>
    <property type="match status" value="1"/>
</dbReference>
<keyword evidence="4" id="KW-1185">Reference proteome</keyword>
<evidence type="ECO:0000313" key="3">
    <source>
        <dbReference type="EMBL" id="NSF73252.1"/>
    </source>
</evidence>
<dbReference type="InterPro" id="IPR025827">
    <property type="entry name" value="Zn_ribbon_recom_dom"/>
</dbReference>
<protein>
    <submittedName>
        <fullName evidence="3">Recombinase family protein</fullName>
    </submittedName>
</protein>
<dbReference type="SMART" id="SM00857">
    <property type="entry name" value="Resolvase"/>
    <property type="match status" value="1"/>
</dbReference>
<evidence type="ECO:0000259" key="2">
    <source>
        <dbReference type="PROSITE" id="PS51737"/>
    </source>
</evidence>
<dbReference type="InterPro" id="IPR011109">
    <property type="entry name" value="DNA_bind_recombinase_dom"/>
</dbReference>
<dbReference type="Proteomes" id="UP000822152">
    <property type="component" value="Unassembled WGS sequence"/>
</dbReference>
<dbReference type="Pfam" id="PF07508">
    <property type="entry name" value="Recombinase"/>
    <property type="match status" value="1"/>
</dbReference>
<dbReference type="Pfam" id="PF00239">
    <property type="entry name" value="Resolvase"/>
    <property type="match status" value="1"/>
</dbReference>
<accession>A0ABX2GLW2</accession>
<dbReference type="InterPro" id="IPR036162">
    <property type="entry name" value="Resolvase-like_N_sf"/>
</dbReference>
<gene>
    <name evidence="3" type="ORF">G4952_05315</name>
</gene>
<evidence type="ECO:0000313" key="4">
    <source>
        <dbReference type="Proteomes" id="UP000822152"/>
    </source>
</evidence>
<feature type="domain" description="Recombinase" evidence="2">
    <location>
        <begin position="170"/>
        <end position="314"/>
    </location>
</feature>
<proteinExistence type="predicted"/>
<dbReference type="Gene3D" id="3.90.1750.20">
    <property type="entry name" value="Putative Large Serine Recombinase, Chain B, Domain 2"/>
    <property type="match status" value="1"/>
</dbReference>
<feature type="domain" description="Resolvase/invertase-type recombinase catalytic" evidence="1">
    <location>
        <begin position="10"/>
        <end position="162"/>
    </location>
</feature>